<dbReference type="PANTHER" id="PTHR19879:SF9">
    <property type="entry name" value="TRANSCRIPTION INITIATION FACTOR TFIID SUBUNIT 5"/>
    <property type="match status" value="1"/>
</dbReference>
<accession>A0A317C3X9</accession>
<dbReference type="Pfam" id="PF13676">
    <property type="entry name" value="TIR_2"/>
    <property type="match status" value="1"/>
</dbReference>
<feature type="repeat" description="WD" evidence="3">
    <location>
        <begin position="946"/>
        <end position="987"/>
    </location>
</feature>
<feature type="repeat" description="WD" evidence="3">
    <location>
        <begin position="862"/>
        <end position="903"/>
    </location>
</feature>
<dbReference type="SUPFAM" id="SSF50978">
    <property type="entry name" value="WD40 repeat-like"/>
    <property type="match status" value="1"/>
</dbReference>
<dbReference type="GO" id="GO:0007165">
    <property type="term" value="P:signal transduction"/>
    <property type="evidence" value="ECO:0007669"/>
    <property type="project" value="InterPro"/>
</dbReference>
<dbReference type="PROSITE" id="PS50294">
    <property type="entry name" value="WD_REPEATS_REGION"/>
    <property type="match status" value="10"/>
</dbReference>
<keyword evidence="4" id="KW-1133">Transmembrane helix</keyword>
<proteinExistence type="predicted"/>
<feature type="domain" description="TIR" evidence="5">
    <location>
        <begin position="10"/>
        <end position="135"/>
    </location>
</feature>
<dbReference type="AlphaFoldDB" id="A0A317C3X9"/>
<dbReference type="PROSITE" id="PS50082">
    <property type="entry name" value="WD_REPEATS_2"/>
    <property type="match status" value="10"/>
</dbReference>
<dbReference type="Pfam" id="PF00400">
    <property type="entry name" value="WD40"/>
    <property type="match status" value="5"/>
</dbReference>
<evidence type="ECO:0000259" key="5">
    <source>
        <dbReference type="PROSITE" id="PS50104"/>
    </source>
</evidence>
<dbReference type="CDD" id="cd00200">
    <property type="entry name" value="WD40"/>
    <property type="match status" value="1"/>
</dbReference>
<gene>
    <name evidence="6" type="ORF">DKT75_17330</name>
</gene>
<feature type="repeat" description="WD" evidence="3">
    <location>
        <begin position="743"/>
        <end position="777"/>
    </location>
</feature>
<keyword evidence="2" id="KW-0677">Repeat</keyword>
<evidence type="ECO:0000256" key="3">
    <source>
        <dbReference type="PROSITE-ProRule" id="PRU00221"/>
    </source>
</evidence>
<feature type="repeat" description="WD" evidence="3">
    <location>
        <begin position="1030"/>
        <end position="1071"/>
    </location>
</feature>
<organism evidence="6 7">
    <name type="scientific">Leucothrix arctica</name>
    <dbReference type="NCBI Taxonomy" id="1481894"/>
    <lineage>
        <taxon>Bacteria</taxon>
        <taxon>Pseudomonadati</taxon>
        <taxon>Pseudomonadota</taxon>
        <taxon>Gammaproteobacteria</taxon>
        <taxon>Thiotrichales</taxon>
        <taxon>Thiotrichaceae</taxon>
        <taxon>Leucothrix</taxon>
    </lineage>
</organism>
<comment type="caution">
    <text evidence="6">The sequence shown here is derived from an EMBL/GenBank/DDBJ whole genome shotgun (WGS) entry which is preliminary data.</text>
</comment>
<keyword evidence="1 3" id="KW-0853">WD repeat</keyword>
<keyword evidence="4" id="KW-0812">Transmembrane</keyword>
<dbReference type="SUPFAM" id="SSF50960">
    <property type="entry name" value="TolB, C-terminal domain"/>
    <property type="match status" value="1"/>
</dbReference>
<dbReference type="InterPro" id="IPR015943">
    <property type="entry name" value="WD40/YVTN_repeat-like_dom_sf"/>
</dbReference>
<dbReference type="SMART" id="SM00320">
    <property type="entry name" value="WD40"/>
    <property type="match status" value="10"/>
</dbReference>
<feature type="repeat" description="WD" evidence="3">
    <location>
        <begin position="1114"/>
        <end position="1143"/>
    </location>
</feature>
<feature type="repeat" description="WD" evidence="3">
    <location>
        <begin position="778"/>
        <end position="819"/>
    </location>
</feature>
<keyword evidence="4" id="KW-0472">Membrane</keyword>
<dbReference type="InterPro" id="IPR036322">
    <property type="entry name" value="WD40_repeat_dom_sf"/>
</dbReference>
<dbReference type="InterPro" id="IPR000157">
    <property type="entry name" value="TIR_dom"/>
</dbReference>
<dbReference type="Gene3D" id="2.130.10.10">
    <property type="entry name" value="YVTN repeat-like/Quinoprotein amine dehydrogenase"/>
    <property type="match status" value="3"/>
</dbReference>
<evidence type="ECO:0000256" key="4">
    <source>
        <dbReference type="SAM" id="Phobius"/>
    </source>
</evidence>
<dbReference type="Proteomes" id="UP000245506">
    <property type="component" value="Unassembled WGS sequence"/>
</dbReference>
<dbReference type="SUPFAM" id="SSF52200">
    <property type="entry name" value="Toll/Interleukin receptor TIR domain"/>
    <property type="match status" value="1"/>
</dbReference>
<protein>
    <recommendedName>
        <fullName evidence="5">TIR domain-containing protein</fullName>
    </recommendedName>
</protein>
<dbReference type="PROSITE" id="PS00678">
    <property type="entry name" value="WD_REPEATS_1"/>
    <property type="match status" value="6"/>
</dbReference>
<evidence type="ECO:0000256" key="1">
    <source>
        <dbReference type="ARBA" id="ARBA00022574"/>
    </source>
</evidence>
<dbReference type="InterPro" id="IPR035897">
    <property type="entry name" value="Toll_tir_struct_dom_sf"/>
</dbReference>
<dbReference type="SUPFAM" id="SSF52540">
    <property type="entry name" value="P-loop containing nucleoside triphosphate hydrolases"/>
    <property type="match status" value="1"/>
</dbReference>
<evidence type="ECO:0000313" key="6">
    <source>
        <dbReference type="EMBL" id="PWQ93396.1"/>
    </source>
</evidence>
<feature type="repeat" description="WD" evidence="3">
    <location>
        <begin position="1072"/>
        <end position="1113"/>
    </location>
</feature>
<feature type="repeat" description="WD" evidence="3">
    <location>
        <begin position="820"/>
        <end position="861"/>
    </location>
</feature>
<keyword evidence="7" id="KW-1185">Reference proteome</keyword>
<dbReference type="Gene3D" id="3.40.50.10140">
    <property type="entry name" value="Toll/interleukin-1 receptor homology (TIR) domain"/>
    <property type="match status" value="1"/>
</dbReference>
<dbReference type="InterPro" id="IPR001680">
    <property type="entry name" value="WD40_rpt"/>
</dbReference>
<dbReference type="EMBL" id="QGKL01000042">
    <property type="protein sequence ID" value="PWQ93396.1"/>
    <property type="molecule type" value="Genomic_DNA"/>
</dbReference>
<feature type="transmembrane region" description="Helical" evidence="4">
    <location>
        <begin position="619"/>
        <end position="641"/>
    </location>
</feature>
<evidence type="ECO:0000256" key="2">
    <source>
        <dbReference type="ARBA" id="ARBA00022737"/>
    </source>
</evidence>
<dbReference type="InterPro" id="IPR019775">
    <property type="entry name" value="WD40_repeat_CS"/>
</dbReference>
<feature type="repeat" description="WD" evidence="3">
    <location>
        <begin position="904"/>
        <end position="945"/>
    </location>
</feature>
<dbReference type="PANTHER" id="PTHR19879">
    <property type="entry name" value="TRANSCRIPTION INITIATION FACTOR TFIID"/>
    <property type="match status" value="1"/>
</dbReference>
<name>A0A317C3X9_9GAMM</name>
<dbReference type="Pfam" id="PF23389">
    <property type="entry name" value="Beta-prop_WDR19_1st"/>
    <property type="match status" value="1"/>
</dbReference>
<dbReference type="InterPro" id="IPR049052">
    <property type="entry name" value="nSTAND1"/>
</dbReference>
<dbReference type="InterPro" id="IPR020472">
    <property type="entry name" value="WD40_PAC1"/>
</dbReference>
<sequence length="1143" mass="127105">MSFKYSKEKSVLKVFLSHSSADKPLVEKLALQLRKEGFDPWLDKWDLIPGEKWQEGLEQALKTSDVCLIFIGNHGEGPWHQAEMRVALDRSITQQGLRVIPVLLPDAPEDAIAKLPPFLQAYNGVRFHGSVEETNTYSRLVAGIRNEKPGSGDNTDNLENPYRGLQYFDIEHAPFFFGRGEVTQLLLRHIQPVDKLISPCEEFEPRFLAIIGASGSGKSSLARAGLLAALQNSALPDSNDWPQLVFKPGEKPLQSLAVAINAHLSLKSRWDTRELIEKFHKEPLQLHDLGLEWLHGDDSRYLVILADQFEEVFTLCHDEKERQSLLNNLLSAAAESTGRIIVVLTLRADFYANCSAYPQLSRCLESQQYLLNTMNEDELREAIVLPTRRMGCELEAGLIQVILQDVKQQPSSLPLLQYALMQLWEQRKSRTLRLEDYQQFGGLVGALEQRANQIYEGFSPEFQKQCRLIFRRLVQPGAGTEDTRRRSKLEEFEGQDDSQWVIQTLTDARLLTTQRKDGLAFVEVSHEALIRGWSQLREWIDEDREQLRLQHQVSSATQDWVKHGEKNSWLFTGSRLAVAEEWLSSGICAANDLEQRFIAASLDLRDTEKREELRKQKQLKWLAVTMAVFAVVMFAATFFAVQSERKAQQAKAEVEKSIKIANFNLSKALEEKALSALANSKNMSDTDSLRSAILYTLGAENLEIPKNKVAIRPSVFSELSLMSSDSLEPQRFTTDSANLGEAVDALAYSPDGKTLASPGEDDSINLWDAQNGEHIKVLKGHSSIVTALIYSPNGKTLASGSWDETVRLWDAKTGEVIKVLKGHSDWVMTLAYSPDGKVLASAGKDKTVRLWEVASGKEIKIIKGHTERIKTLEYHPNGEMLASAGEDKAVHLWDASSGESLKILTNHGSEIHVLKYSPNGKVLASGSQDGAVRLWDATSGKEMKTLIGHVSNVYALTYSPNGKVLLSAGEDKTMRFWDVTNGELLKTLQVNGASLATLVYSPNGKVFASGSWDNKLRLWDATSREELKTIQGHQASVFAMAYNPNGKVLASGGEDKTVRLWSTTTGEELNVFKGHSKEVLGLSYSPSGKTLASASKDKTIRLWDVATGEVLKTLIGHKSGVHAVAYNPDGSMLASAGDSLVRL</sequence>
<dbReference type="PROSITE" id="PS50104">
    <property type="entry name" value="TIR"/>
    <property type="match status" value="1"/>
</dbReference>
<reference evidence="6 7" key="1">
    <citation type="submission" date="2018-05" db="EMBL/GenBank/DDBJ databases">
        <title>Leucothrix arctica sp. nov., isolated from Arctic seawater.</title>
        <authorList>
            <person name="Choi A."/>
            <person name="Baek K."/>
        </authorList>
    </citation>
    <scope>NUCLEOTIDE SEQUENCE [LARGE SCALE GENOMIC DNA]</scope>
    <source>
        <strain evidence="6 7">IMCC9719</strain>
    </source>
</reference>
<evidence type="ECO:0000313" key="7">
    <source>
        <dbReference type="Proteomes" id="UP000245506"/>
    </source>
</evidence>
<dbReference type="Pfam" id="PF20703">
    <property type="entry name" value="nSTAND1"/>
    <property type="match status" value="1"/>
</dbReference>
<feature type="repeat" description="WD" evidence="3">
    <location>
        <begin position="988"/>
        <end position="1029"/>
    </location>
</feature>
<dbReference type="InterPro" id="IPR027417">
    <property type="entry name" value="P-loop_NTPase"/>
</dbReference>
<dbReference type="InterPro" id="IPR057855">
    <property type="entry name" value="Beta-prop_WDR19_1st"/>
</dbReference>
<dbReference type="PRINTS" id="PR00320">
    <property type="entry name" value="GPROTEINBRPT"/>
</dbReference>